<name>A0A1B7MQM7_9AGAM</name>
<dbReference type="AlphaFoldDB" id="A0A1B7MQM7"/>
<evidence type="ECO:0000259" key="7">
    <source>
        <dbReference type="Pfam" id="PF08696"/>
    </source>
</evidence>
<keyword evidence="6" id="KW-0732">Signal</keyword>
<keyword evidence="3" id="KW-0378">Hydrolase</keyword>
<sequence length="138" mass="15813">MTRRKPLLSALVRSTLDITLSLLWGNMLHKVMQTCMTEQRWDGRFIEEYTEEIIKKNLAELVKINVSIDEAKREVKVRSKGLRLFSEHYIAVTPKADVILTNTRSSADQNSLLAISQLHDVEEDIWSPTYGLKGKNPS</sequence>
<dbReference type="InParanoid" id="A0A1B7MQM7"/>
<dbReference type="GO" id="GO:0005524">
    <property type="term" value="F:ATP binding"/>
    <property type="evidence" value="ECO:0007669"/>
    <property type="project" value="UniProtKB-KW"/>
</dbReference>
<evidence type="ECO:0000256" key="3">
    <source>
        <dbReference type="ARBA" id="ARBA00022801"/>
    </source>
</evidence>
<feature type="chain" id="PRO_5008597493" description="DNA replication factor Dna2 N-terminal domain-containing protein" evidence="6">
    <location>
        <begin position="22"/>
        <end position="138"/>
    </location>
</feature>
<evidence type="ECO:0000256" key="6">
    <source>
        <dbReference type="SAM" id="SignalP"/>
    </source>
</evidence>
<evidence type="ECO:0000256" key="4">
    <source>
        <dbReference type="ARBA" id="ARBA00022806"/>
    </source>
</evidence>
<evidence type="ECO:0000313" key="9">
    <source>
        <dbReference type="Proteomes" id="UP000092154"/>
    </source>
</evidence>
<keyword evidence="9" id="KW-1185">Reference proteome</keyword>
<dbReference type="OrthoDB" id="6513042at2759"/>
<dbReference type="GO" id="GO:0004386">
    <property type="term" value="F:helicase activity"/>
    <property type="evidence" value="ECO:0007669"/>
    <property type="project" value="UniProtKB-KW"/>
</dbReference>
<keyword evidence="5" id="KW-0067">ATP-binding</keyword>
<dbReference type="Proteomes" id="UP000092154">
    <property type="component" value="Unassembled WGS sequence"/>
</dbReference>
<dbReference type="Pfam" id="PF08696">
    <property type="entry name" value="Dna2"/>
    <property type="match status" value="1"/>
</dbReference>
<dbReference type="GO" id="GO:0016787">
    <property type="term" value="F:hydrolase activity"/>
    <property type="evidence" value="ECO:0007669"/>
    <property type="project" value="UniProtKB-KW"/>
</dbReference>
<feature type="signal peptide" evidence="6">
    <location>
        <begin position="1"/>
        <end position="21"/>
    </location>
</feature>
<evidence type="ECO:0000256" key="1">
    <source>
        <dbReference type="ARBA" id="ARBA00022723"/>
    </source>
</evidence>
<evidence type="ECO:0000256" key="2">
    <source>
        <dbReference type="ARBA" id="ARBA00022741"/>
    </source>
</evidence>
<accession>A0A1B7MQM7</accession>
<dbReference type="EMBL" id="KV448552">
    <property type="protein sequence ID" value="OAX34925.1"/>
    <property type="molecule type" value="Genomic_DNA"/>
</dbReference>
<keyword evidence="4" id="KW-0347">Helicase</keyword>
<reference evidence="8 9" key="1">
    <citation type="submission" date="2016-06" db="EMBL/GenBank/DDBJ databases">
        <title>Comparative genomics of the ectomycorrhizal sister species Rhizopogon vinicolor and Rhizopogon vesiculosus (Basidiomycota: Boletales) reveals a divergence of the mating type B locus.</title>
        <authorList>
            <consortium name="DOE Joint Genome Institute"/>
            <person name="Mujic A.B."/>
            <person name="Kuo A."/>
            <person name="Tritt A."/>
            <person name="Lipzen A."/>
            <person name="Chen C."/>
            <person name="Johnson J."/>
            <person name="Sharma A."/>
            <person name="Barry K."/>
            <person name="Grigoriev I.V."/>
            <person name="Spatafora J.W."/>
        </authorList>
    </citation>
    <scope>NUCLEOTIDE SEQUENCE [LARGE SCALE GENOMIC DNA]</scope>
    <source>
        <strain evidence="8 9">AM-OR11-026</strain>
    </source>
</reference>
<dbReference type="STRING" id="1314800.A0A1B7MQM7"/>
<protein>
    <recommendedName>
        <fullName evidence="7">DNA replication factor Dna2 N-terminal domain-containing protein</fullName>
    </recommendedName>
</protein>
<evidence type="ECO:0000256" key="5">
    <source>
        <dbReference type="ARBA" id="ARBA00022840"/>
    </source>
</evidence>
<gene>
    <name evidence="8" type="ORF">K503DRAFT_409957</name>
</gene>
<feature type="domain" description="DNA replication factor Dna2 N-terminal" evidence="7">
    <location>
        <begin position="3"/>
        <end position="135"/>
    </location>
</feature>
<evidence type="ECO:0000313" key="8">
    <source>
        <dbReference type="EMBL" id="OAX34925.1"/>
    </source>
</evidence>
<keyword evidence="1" id="KW-0479">Metal-binding</keyword>
<proteinExistence type="predicted"/>
<organism evidence="8 9">
    <name type="scientific">Rhizopogon vinicolor AM-OR11-026</name>
    <dbReference type="NCBI Taxonomy" id="1314800"/>
    <lineage>
        <taxon>Eukaryota</taxon>
        <taxon>Fungi</taxon>
        <taxon>Dikarya</taxon>
        <taxon>Basidiomycota</taxon>
        <taxon>Agaricomycotina</taxon>
        <taxon>Agaricomycetes</taxon>
        <taxon>Agaricomycetidae</taxon>
        <taxon>Boletales</taxon>
        <taxon>Suillineae</taxon>
        <taxon>Rhizopogonaceae</taxon>
        <taxon>Rhizopogon</taxon>
    </lineage>
</organism>
<dbReference type="InterPro" id="IPR014808">
    <property type="entry name" value="DNA_replication_fac_Dna2_N"/>
</dbReference>
<dbReference type="GO" id="GO:0046872">
    <property type="term" value="F:metal ion binding"/>
    <property type="evidence" value="ECO:0007669"/>
    <property type="project" value="UniProtKB-KW"/>
</dbReference>
<keyword evidence="2" id="KW-0547">Nucleotide-binding</keyword>